<organism evidence="3 4">
    <name type="scientific">Rurimicrobium arvi</name>
    <dbReference type="NCBI Taxonomy" id="2049916"/>
    <lineage>
        <taxon>Bacteria</taxon>
        <taxon>Pseudomonadati</taxon>
        <taxon>Bacteroidota</taxon>
        <taxon>Chitinophagia</taxon>
        <taxon>Chitinophagales</taxon>
        <taxon>Chitinophagaceae</taxon>
        <taxon>Rurimicrobium</taxon>
    </lineage>
</organism>
<dbReference type="NCBIfam" id="TIGR04183">
    <property type="entry name" value="Por_Secre_tail"/>
    <property type="match status" value="1"/>
</dbReference>
<evidence type="ECO:0000313" key="3">
    <source>
        <dbReference type="EMBL" id="GAA4452960.1"/>
    </source>
</evidence>
<protein>
    <recommendedName>
        <fullName evidence="2">Secretion system C-terminal sorting domain-containing protein</fullName>
    </recommendedName>
</protein>
<keyword evidence="4" id="KW-1185">Reference proteome</keyword>
<keyword evidence="1" id="KW-0732">Signal</keyword>
<dbReference type="Pfam" id="PF18962">
    <property type="entry name" value="Por_Secre_tail"/>
    <property type="match status" value="1"/>
</dbReference>
<reference evidence="4" key="1">
    <citation type="journal article" date="2019" name="Int. J. Syst. Evol. Microbiol.">
        <title>The Global Catalogue of Microorganisms (GCM) 10K type strain sequencing project: providing services to taxonomists for standard genome sequencing and annotation.</title>
        <authorList>
            <consortium name="The Broad Institute Genomics Platform"/>
            <consortium name="The Broad Institute Genome Sequencing Center for Infectious Disease"/>
            <person name="Wu L."/>
            <person name="Ma J."/>
        </authorList>
    </citation>
    <scope>NUCLEOTIDE SEQUENCE [LARGE SCALE GENOMIC DNA]</scope>
    <source>
        <strain evidence="4">JCM 31921</strain>
    </source>
</reference>
<dbReference type="RefSeq" id="WP_344824148.1">
    <property type="nucleotide sequence ID" value="NZ_BAABEZ010000018.1"/>
</dbReference>
<feature type="domain" description="Secretion system C-terminal sorting" evidence="2">
    <location>
        <begin position="399"/>
        <end position="465"/>
    </location>
</feature>
<feature type="signal peptide" evidence="1">
    <location>
        <begin position="1"/>
        <end position="22"/>
    </location>
</feature>
<evidence type="ECO:0000256" key="1">
    <source>
        <dbReference type="SAM" id="SignalP"/>
    </source>
</evidence>
<sequence length="473" mass="51678">MNKNLLSLGACIALLNVTPATAKIQVGSTTKALKLHAGATPAEALKIAKAHTALLIEKQKAGSLKTGKTTAMDSRVIAYAYRESDGSTLSLTDSSHLKYSWGRGGDLKTTLKYDTMHNYTNGGTSAPLQLDSRGYAAYDANNNQTTVTNQVYNYSTLAYENSDRTVNTFNSSNLMVTTESQTWNGTSWDNGDMDKFTYNSAGKQLTDTSLTWSGSAYDYNSVIVTSYTGTGKESKLTIYIYAGVWLPYVSLDYTYNSSDDIATMLVKVNFSGTVLEDYQRATYTYDASKNPIFQDFEEFDGTTWSPIGRIASTFDASANLLDEYSLNWNSSTSTYDSSALTQYTYNTYNQETSETTYTNDGTGGGFYMASGDSRTNYYYEDFSPTAVKEISTIAADVKLFPIPAGDELSLQIAQAEAQSLDMQVVDIQGRSVVSRHYAAAKTISDKISVSNLPSGSYFVKLSNGTVRSFTVAH</sequence>
<dbReference type="Gene3D" id="2.40.128.720">
    <property type="match status" value="1"/>
</dbReference>
<dbReference type="Proteomes" id="UP001501410">
    <property type="component" value="Unassembled WGS sequence"/>
</dbReference>
<feature type="chain" id="PRO_5046265644" description="Secretion system C-terminal sorting domain-containing protein" evidence="1">
    <location>
        <begin position="23"/>
        <end position="473"/>
    </location>
</feature>
<gene>
    <name evidence="3" type="ORF">GCM10023092_12680</name>
</gene>
<name>A0ABP8MPJ8_9BACT</name>
<evidence type="ECO:0000259" key="2">
    <source>
        <dbReference type="Pfam" id="PF18962"/>
    </source>
</evidence>
<dbReference type="InterPro" id="IPR026444">
    <property type="entry name" value="Secre_tail"/>
</dbReference>
<comment type="caution">
    <text evidence="3">The sequence shown here is derived from an EMBL/GenBank/DDBJ whole genome shotgun (WGS) entry which is preliminary data.</text>
</comment>
<dbReference type="EMBL" id="BAABEZ010000018">
    <property type="protein sequence ID" value="GAA4452960.1"/>
    <property type="molecule type" value="Genomic_DNA"/>
</dbReference>
<evidence type="ECO:0000313" key="4">
    <source>
        <dbReference type="Proteomes" id="UP001501410"/>
    </source>
</evidence>
<proteinExistence type="predicted"/>
<accession>A0ABP8MPJ8</accession>